<feature type="chain" id="PRO_5040216571" evidence="2">
    <location>
        <begin position="24"/>
        <end position="486"/>
    </location>
</feature>
<dbReference type="EMBL" id="WJQU01000001">
    <property type="protein sequence ID" value="KAJ6645230.1"/>
    <property type="molecule type" value="Genomic_DNA"/>
</dbReference>
<evidence type="ECO:0000313" key="3">
    <source>
        <dbReference type="EMBL" id="KAJ6645230.1"/>
    </source>
</evidence>
<feature type="compositionally biased region" description="Polar residues" evidence="1">
    <location>
        <begin position="399"/>
        <end position="446"/>
    </location>
</feature>
<feature type="compositionally biased region" description="Polar residues" evidence="1">
    <location>
        <begin position="469"/>
        <end position="480"/>
    </location>
</feature>
<protein>
    <submittedName>
        <fullName evidence="3">Uncharacterized protein</fullName>
    </submittedName>
</protein>
<name>A0A9Q0S6F1_9DIPT</name>
<feature type="compositionally biased region" description="Polar residues" evidence="1">
    <location>
        <begin position="189"/>
        <end position="202"/>
    </location>
</feature>
<comment type="caution">
    <text evidence="3">The sequence shown here is derived from an EMBL/GenBank/DDBJ whole genome shotgun (WGS) entry which is preliminary data.</text>
</comment>
<feature type="region of interest" description="Disordered" evidence="1">
    <location>
        <begin position="255"/>
        <end position="275"/>
    </location>
</feature>
<feature type="region of interest" description="Disordered" evidence="1">
    <location>
        <begin position="189"/>
        <end position="225"/>
    </location>
</feature>
<dbReference type="OrthoDB" id="7788527at2759"/>
<feature type="region of interest" description="Disordered" evidence="1">
    <location>
        <begin position="349"/>
        <end position="486"/>
    </location>
</feature>
<sequence>MFTSLRFILIILQVGGFVLVNNANPVTNFDASRVSSLSASGQSYGDISAQNSSPSSSSSPNGRILSQPSTADKDSITYPDDIIRDSYGNIVTPYSTLAEDVVSTPRPSNVGLLTDVNKDHGQHLQFVIPSYSDGITEIQGPYKPHKPSSINAAITPPIQTLLPPLSNGNYNYPSLDSHNVPADNSYQNEIGGSFPSSAQSFNTAPAPTGPTAITTNGHVGNVDDSPSKFSPNFQVPFNPTPAGSNQPIETTTFNQQTSIGSQTHNRPSSLTHGSSDFSAIHVSSPDVNAPSSTFTFSNTKPLKDTQFVNQVPINIQVNNEKYTGGFGGAPGILGEQKVPGYAVKPSVNKPTSIAPQISSDPGVNSIHAHQPISTPNQGPQNDLPNVLQPPLLPNQNGQVHLSQSKPDNNNQGGSISQPNTNHGSFQFGTSFSSNPTIGPQVNNNGKYTGGFGGAPGILSPFDNVKTGKNIVTDSSATSNSDPKRKY</sequence>
<feature type="compositionally biased region" description="Low complexity" evidence="1">
    <location>
        <begin position="379"/>
        <end position="398"/>
    </location>
</feature>
<evidence type="ECO:0000313" key="4">
    <source>
        <dbReference type="Proteomes" id="UP001151699"/>
    </source>
</evidence>
<accession>A0A9Q0S6F1</accession>
<evidence type="ECO:0000256" key="1">
    <source>
        <dbReference type="SAM" id="MobiDB-lite"/>
    </source>
</evidence>
<dbReference type="AlphaFoldDB" id="A0A9Q0S6F1"/>
<feature type="compositionally biased region" description="Polar residues" evidence="1">
    <location>
        <begin position="349"/>
        <end position="362"/>
    </location>
</feature>
<evidence type="ECO:0000256" key="2">
    <source>
        <dbReference type="SAM" id="SignalP"/>
    </source>
</evidence>
<feature type="signal peptide" evidence="2">
    <location>
        <begin position="1"/>
        <end position="23"/>
    </location>
</feature>
<dbReference type="Proteomes" id="UP001151699">
    <property type="component" value="Chromosome A"/>
</dbReference>
<proteinExistence type="predicted"/>
<keyword evidence="4" id="KW-1185">Reference proteome</keyword>
<keyword evidence="2" id="KW-0732">Signal</keyword>
<feature type="region of interest" description="Disordered" evidence="1">
    <location>
        <begin position="43"/>
        <end position="78"/>
    </location>
</feature>
<reference evidence="3" key="1">
    <citation type="submission" date="2022-07" db="EMBL/GenBank/DDBJ databases">
        <authorList>
            <person name="Trinca V."/>
            <person name="Uliana J.V.C."/>
            <person name="Torres T.T."/>
            <person name="Ward R.J."/>
            <person name="Monesi N."/>
        </authorList>
    </citation>
    <scope>NUCLEOTIDE SEQUENCE</scope>
    <source>
        <strain evidence="3">HSMRA1968</strain>
        <tissue evidence="3">Whole embryos</tissue>
    </source>
</reference>
<organism evidence="3 4">
    <name type="scientific">Pseudolycoriella hygida</name>
    <dbReference type="NCBI Taxonomy" id="35572"/>
    <lineage>
        <taxon>Eukaryota</taxon>
        <taxon>Metazoa</taxon>
        <taxon>Ecdysozoa</taxon>
        <taxon>Arthropoda</taxon>
        <taxon>Hexapoda</taxon>
        <taxon>Insecta</taxon>
        <taxon>Pterygota</taxon>
        <taxon>Neoptera</taxon>
        <taxon>Endopterygota</taxon>
        <taxon>Diptera</taxon>
        <taxon>Nematocera</taxon>
        <taxon>Sciaroidea</taxon>
        <taxon>Sciaridae</taxon>
        <taxon>Pseudolycoriella</taxon>
    </lineage>
</organism>
<gene>
    <name evidence="3" type="ORF">Bhyg_00434</name>
</gene>
<feature type="compositionally biased region" description="Low complexity" evidence="1">
    <location>
        <begin position="203"/>
        <end position="215"/>
    </location>
</feature>